<evidence type="ECO:0000313" key="5">
    <source>
        <dbReference type="Proteomes" id="UP001184230"/>
    </source>
</evidence>
<evidence type="ECO:0000256" key="2">
    <source>
        <dbReference type="PROSITE-ProRule" id="PRU00169"/>
    </source>
</evidence>
<protein>
    <submittedName>
        <fullName evidence="4">Two-component system cell cycle response regulator DivK</fullName>
    </submittedName>
</protein>
<dbReference type="InterPro" id="IPR001789">
    <property type="entry name" value="Sig_transdc_resp-reg_receiver"/>
</dbReference>
<dbReference type="SUPFAM" id="SSF52172">
    <property type="entry name" value="CheY-like"/>
    <property type="match status" value="1"/>
</dbReference>
<keyword evidence="5" id="KW-1185">Reference proteome</keyword>
<organism evidence="4 5">
    <name type="scientific">Variovorax soli</name>
    <dbReference type="NCBI Taxonomy" id="376815"/>
    <lineage>
        <taxon>Bacteria</taxon>
        <taxon>Pseudomonadati</taxon>
        <taxon>Pseudomonadota</taxon>
        <taxon>Betaproteobacteria</taxon>
        <taxon>Burkholderiales</taxon>
        <taxon>Comamonadaceae</taxon>
        <taxon>Variovorax</taxon>
    </lineage>
</organism>
<keyword evidence="1 2" id="KW-0597">Phosphoprotein</keyword>
<dbReference type="Pfam" id="PF00072">
    <property type="entry name" value="Response_reg"/>
    <property type="match status" value="1"/>
</dbReference>
<evidence type="ECO:0000313" key="4">
    <source>
        <dbReference type="EMBL" id="MDR6536449.1"/>
    </source>
</evidence>
<dbReference type="SMART" id="SM00448">
    <property type="entry name" value="REC"/>
    <property type="match status" value="1"/>
</dbReference>
<dbReference type="EMBL" id="JAVDRF010000004">
    <property type="protein sequence ID" value="MDR6536449.1"/>
    <property type="molecule type" value="Genomic_DNA"/>
</dbReference>
<proteinExistence type="predicted"/>
<feature type="modified residue" description="4-aspartylphosphate" evidence="2">
    <location>
        <position position="52"/>
    </location>
</feature>
<dbReference type="PROSITE" id="PS50110">
    <property type="entry name" value="RESPONSE_REGULATORY"/>
    <property type="match status" value="1"/>
</dbReference>
<dbReference type="RefSeq" id="WP_309901470.1">
    <property type="nucleotide sequence ID" value="NZ_JAVDRF010000004.1"/>
</dbReference>
<accession>A0ABU1NDD7</accession>
<evidence type="ECO:0000259" key="3">
    <source>
        <dbReference type="PROSITE" id="PS50110"/>
    </source>
</evidence>
<comment type="caution">
    <text evidence="4">The sequence shown here is derived from an EMBL/GenBank/DDBJ whole genome shotgun (WGS) entry which is preliminary data.</text>
</comment>
<dbReference type="InterPro" id="IPR011006">
    <property type="entry name" value="CheY-like_superfamily"/>
</dbReference>
<name>A0ABU1NDD7_9BURK</name>
<dbReference type="Gene3D" id="3.40.50.2300">
    <property type="match status" value="1"/>
</dbReference>
<dbReference type="PANTHER" id="PTHR44591:SF3">
    <property type="entry name" value="RESPONSE REGULATORY DOMAIN-CONTAINING PROTEIN"/>
    <property type="match status" value="1"/>
</dbReference>
<dbReference type="Proteomes" id="UP001184230">
    <property type="component" value="Unassembled WGS sequence"/>
</dbReference>
<dbReference type="InterPro" id="IPR050595">
    <property type="entry name" value="Bact_response_regulator"/>
</dbReference>
<gene>
    <name evidence="4" type="ORF">J2739_002222</name>
</gene>
<sequence>MSTILIVEDNEKNMKLVRDILQHDGYATLEATTGREGARLAAEARPDLVLMDIQLPDVDGIAVLREIRANAALDAMPVVAVSASVMPDEQQKIVSSGFDGFITKPIQLKLFREAVQRCLAEGRRPR</sequence>
<evidence type="ECO:0000256" key="1">
    <source>
        <dbReference type="ARBA" id="ARBA00022553"/>
    </source>
</evidence>
<feature type="domain" description="Response regulatory" evidence="3">
    <location>
        <begin position="3"/>
        <end position="119"/>
    </location>
</feature>
<reference evidence="4 5" key="1">
    <citation type="submission" date="2023-07" db="EMBL/GenBank/DDBJ databases">
        <title>Sorghum-associated microbial communities from plants grown in Nebraska, USA.</title>
        <authorList>
            <person name="Schachtman D."/>
        </authorList>
    </citation>
    <scope>NUCLEOTIDE SEQUENCE [LARGE SCALE GENOMIC DNA]</scope>
    <source>
        <strain evidence="4 5">DS1781</strain>
    </source>
</reference>
<dbReference type="PANTHER" id="PTHR44591">
    <property type="entry name" value="STRESS RESPONSE REGULATOR PROTEIN 1"/>
    <property type="match status" value="1"/>
</dbReference>